<dbReference type="EMBL" id="SLYC01000006">
    <property type="protein sequence ID" value="TCQ04633.1"/>
    <property type="molecule type" value="Genomic_DNA"/>
</dbReference>
<name>A0A4R2UAB8_9FIRM</name>
<dbReference type="GO" id="GO:0009252">
    <property type="term" value="P:peptidoglycan biosynthetic process"/>
    <property type="evidence" value="ECO:0007669"/>
    <property type="project" value="UniProtKB-UniRule"/>
</dbReference>
<evidence type="ECO:0000256" key="6">
    <source>
        <dbReference type="ARBA" id="ARBA00023316"/>
    </source>
</evidence>
<sequence>MENTLNESPIGVFDSGLGGISVLAQLVACMPEEKYIYYGDSANAPYGVRSTDEVKDLTFKVVDNLIKYNIKALVVACNTATSAAINELRNLYDIPIIGMEPALKPAVEKYQSKDIIVMATPVTLREKKFNNLIQQFNRPENIIKLPCPGLVELIEASGGQSEEIKNYLKNQFAPFNLANVGAIVLGCTHYIFIKDSIRELVGDSIELIDGNRGTTNHLYKLLEEQHSKNKAKVNTEIKIVNSSKDLRMLDLSKELLEKQLNLLGWSGSIKYV</sequence>
<evidence type="ECO:0000313" key="8">
    <source>
        <dbReference type="EMBL" id="TCQ04633.1"/>
    </source>
</evidence>
<keyword evidence="4 7" id="KW-0573">Peptidoglycan synthesis</keyword>
<proteinExistence type="inferred from homology"/>
<dbReference type="RefSeq" id="WP_243098169.1">
    <property type="nucleotide sequence ID" value="NZ_CP058648.1"/>
</dbReference>
<feature type="binding site" evidence="7">
    <location>
        <begin position="46"/>
        <end position="47"/>
    </location>
    <ligand>
        <name>substrate</name>
    </ligand>
</feature>
<feature type="binding site" evidence="7">
    <location>
        <begin position="14"/>
        <end position="15"/>
    </location>
    <ligand>
        <name>substrate</name>
    </ligand>
</feature>
<dbReference type="PROSITE" id="PS00923">
    <property type="entry name" value="ASP_GLU_RACEMASE_1"/>
    <property type="match status" value="1"/>
</dbReference>
<dbReference type="GO" id="GO:0071555">
    <property type="term" value="P:cell wall organization"/>
    <property type="evidence" value="ECO:0007669"/>
    <property type="project" value="UniProtKB-KW"/>
</dbReference>
<comment type="pathway">
    <text evidence="7">Cell wall biogenesis; peptidoglycan biosynthesis.</text>
</comment>
<evidence type="ECO:0000256" key="5">
    <source>
        <dbReference type="ARBA" id="ARBA00023235"/>
    </source>
</evidence>
<evidence type="ECO:0000256" key="2">
    <source>
        <dbReference type="ARBA" id="ARBA00013090"/>
    </source>
</evidence>
<feature type="binding site" evidence="7">
    <location>
        <begin position="188"/>
        <end position="189"/>
    </location>
    <ligand>
        <name>substrate</name>
    </ligand>
</feature>
<dbReference type="EC" id="5.1.1.3" evidence="2 7"/>
<dbReference type="PANTHER" id="PTHR21198">
    <property type="entry name" value="GLUTAMATE RACEMASE"/>
    <property type="match status" value="1"/>
</dbReference>
<dbReference type="PANTHER" id="PTHR21198:SF3">
    <property type="entry name" value="GLUTAMATE RACEMASE"/>
    <property type="match status" value="1"/>
</dbReference>
<evidence type="ECO:0000313" key="9">
    <source>
        <dbReference type="Proteomes" id="UP000295504"/>
    </source>
</evidence>
<dbReference type="InterPro" id="IPR018187">
    <property type="entry name" value="Asp/Glu_racemase_AS_1"/>
</dbReference>
<feature type="active site" description="Proton donor/acceptor" evidence="7">
    <location>
        <position position="187"/>
    </location>
</feature>
<keyword evidence="6 7" id="KW-0961">Cell wall biogenesis/degradation</keyword>
<accession>A0A4R2UAB8</accession>
<dbReference type="InterPro" id="IPR004391">
    <property type="entry name" value="Glu_race"/>
</dbReference>
<reference evidence="8 9" key="1">
    <citation type="submission" date="2019-03" db="EMBL/GenBank/DDBJ databases">
        <title>Genomic Encyclopedia of Type Strains, Phase IV (KMG-IV): sequencing the most valuable type-strain genomes for metagenomic binning, comparative biology and taxonomic classification.</title>
        <authorList>
            <person name="Goeker M."/>
        </authorList>
    </citation>
    <scope>NUCLEOTIDE SEQUENCE [LARGE SCALE GENOMIC DNA]</scope>
    <source>
        <strain evidence="8 9">DSM 100013</strain>
    </source>
</reference>
<dbReference type="Pfam" id="PF01177">
    <property type="entry name" value="Asp_Glu_race"/>
    <property type="match status" value="1"/>
</dbReference>
<dbReference type="GO" id="GO:0008881">
    <property type="term" value="F:glutamate racemase activity"/>
    <property type="evidence" value="ECO:0007669"/>
    <property type="project" value="UniProtKB-UniRule"/>
</dbReference>
<dbReference type="Gene3D" id="3.40.50.1860">
    <property type="match status" value="2"/>
</dbReference>
<evidence type="ECO:0000256" key="4">
    <source>
        <dbReference type="ARBA" id="ARBA00022984"/>
    </source>
</evidence>
<protein>
    <recommendedName>
        <fullName evidence="2 7">Glutamate racemase</fullName>
        <ecNumber evidence="2 7">5.1.1.3</ecNumber>
    </recommendedName>
</protein>
<organism evidence="8 9">
    <name type="scientific">Serpentinicella alkaliphila</name>
    <dbReference type="NCBI Taxonomy" id="1734049"/>
    <lineage>
        <taxon>Bacteria</taxon>
        <taxon>Bacillati</taxon>
        <taxon>Bacillota</taxon>
        <taxon>Clostridia</taxon>
        <taxon>Peptostreptococcales</taxon>
        <taxon>Natronincolaceae</taxon>
        <taxon>Serpentinicella</taxon>
    </lineage>
</organism>
<feature type="active site" description="Proton donor/acceptor" evidence="7">
    <location>
        <position position="77"/>
    </location>
</feature>
<dbReference type="GO" id="GO:0008360">
    <property type="term" value="P:regulation of cell shape"/>
    <property type="evidence" value="ECO:0007669"/>
    <property type="project" value="UniProtKB-KW"/>
</dbReference>
<dbReference type="FunFam" id="3.40.50.1860:FF:000001">
    <property type="entry name" value="Glutamate racemase"/>
    <property type="match status" value="1"/>
</dbReference>
<comment type="catalytic activity">
    <reaction evidence="1 7">
        <text>L-glutamate = D-glutamate</text>
        <dbReference type="Rhea" id="RHEA:12813"/>
        <dbReference type="ChEBI" id="CHEBI:29985"/>
        <dbReference type="ChEBI" id="CHEBI:29986"/>
        <dbReference type="EC" id="5.1.1.3"/>
    </reaction>
</comment>
<evidence type="ECO:0000256" key="3">
    <source>
        <dbReference type="ARBA" id="ARBA00022960"/>
    </source>
</evidence>
<dbReference type="NCBIfam" id="TIGR00067">
    <property type="entry name" value="glut_race"/>
    <property type="match status" value="1"/>
</dbReference>
<dbReference type="InterPro" id="IPR015942">
    <property type="entry name" value="Asp/Glu/hydantoin_racemase"/>
</dbReference>
<gene>
    <name evidence="7" type="primary">murI</name>
    <name evidence="8" type="ORF">EDD79_100636</name>
</gene>
<evidence type="ECO:0000256" key="1">
    <source>
        <dbReference type="ARBA" id="ARBA00001602"/>
    </source>
</evidence>
<comment type="function">
    <text evidence="7">Provides the (R)-glutamate required for cell wall biosynthesis.</text>
</comment>
<keyword evidence="9" id="KW-1185">Reference proteome</keyword>
<evidence type="ECO:0000256" key="7">
    <source>
        <dbReference type="HAMAP-Rule" id="MF_00258"/>
    </source>
</evidence>
<keyword evidence="3 7" id="KW-0133">Cell shape</keyword>
<comment type="caution">
    <text evidence="8">The sequence shown here is derived from an EMBL/GenBank/DDBJ whole genome shotgun (WGS) entry which is preliminary data.</text>
</comment>
<dbReference type="Proteomes" id="UP000295504">
    <property type="component" value="Unassembled WGS sequence"/>
</dbReference>
<feature type="binding site" evidence="7">
    <location>
        <begin position="78"/>
        <end position="79"/>
    </location>
    <ligand>
        <name>substrate</name>
    </ligand>
</feature>
<keyword evidence="5 7" id="KW-0413">Isomerase</keyword>
<dbReference type="SUPFAM" id="SSF53681">
    <property type="entry name" value="Aspartate/glutamate racemase"/>
    <property type="match status" value="2"/>
</dbReference>
<dbReference type="UniPathway" id="UPA00219"/>
<dbReference type="InterPro" id="IPR001920">
    <property type="entry name" value="Asp/Glu_race"/>
</dbReference>
<comment type="similarity">
    <text evidence="7">Belongs to the aspartate/glutamate racemases family.</text>
</comment>
<dbReference type="HAMAP" id="MF_00258">
    <property type="entry name" value="Glu_racemase"/>
    <property type="match status" value="1"/>
</dbReference>
<dbReference type="AlphaFoldDB" id="A0A4R2UAB8"/>